<protein>
    <recommendedName>
        <fullName evidence="4">Clr5 domain-containing protein</fullName>
    </recommendedName>
</protein>
<feature type="region of interest" description="Disordered" evidence="1">
    <location>
        <begin position="98"/>
        <end position="122"/>
    </location>
</feature>
<evidence type="ECO:0000256" key="1">
    <source>
        <dbReference type="SAM" id="MobiDB-lite"/>
    </source>
</evidence>
<evidence type="ECO:0000313" key="3">
    <source>
        <dbReference type="Proteomes" id="UP001201980"/>
    </source>
</evidence>
<feature type="compositionally biased region" description="Basic and acidic residues" evidence="1">
    <location>
        <begin position="1"/>
        <end position="11"/>
    </location>
</feature>
<keyword evidence="3" id="KW-1185">Reference proteome</keyword>
<gene>
    <name evidence="2" type="ORF">MKZ38_009624</name>
</gene>
<feature type="region of interest" description="Disordered" evidence="1">
    <location>
        <begin position="575"/>
        <end position="601"/>
    </location>
</feature>
<proteinExistence type="predicted"/>
<reference evidence="2" key="1">
    <citation type="submission" date="2022-07" db="EMBL/GenBank/DDBJ databases">
        <title>Draft genome sequence of Zalerion maritima ATCC 34329, a (micro)plastics degrading marine fungus.</title>
        <authorList>
            <person name="Paco A."/>
            <person name="Goncalves M.F.M."/>
            <person name="Rocha-Santos T.A.P."/>
            <person name="Alves A."/>
        </authorList>
    </citation>
    <scope>NUCLEOTIDE SEQUENCE</scope>
    <source>
        <strain evidence="2">ATCC 34329</strain>
    </source>
</reference>
<name>A0AAD5WUK4_9PEZI</name>
<dbReference type="Proteomes" id="UP001201980">
    <property type="component" value="Unassembled WGS sequence"/>
</dbReference>
<dbReference type="AlphaFoldDB" id="A0AAD5WUK4"/>
<evidence type="ECO:0008006" key="4">
    <source>
        <dbReference type="Google" id="ProtNLM"/>
    </source>
</evidence>
<feature type="compositionally biased region" description="Polar residues" evidence="1">
    <location>
        <begin position="448"/>
        <end position="459"/>
    </location>
</feature>
<accession>A0AAD5WUK4</accession>
<organism evidence="2 3">
    <name type="scientific">Zalerion maritima</name>
    <dbReference type="NCBI Taxonomy" id="339359"/>
    <lineage>
        <taxon>Eukaryota</taxon>
        <taxon>Fungi</taxon>
        <taxon>Dikarya</taxon>
        <taxon>Ascomycota</taxon>
        <taxon>Pezizomycotina</taxon>
        <taxon>Sordariomycetes</taxon>
        <taxon>Lulworthiomycetidae</taxon>
        <taxon>Lulworthiales</taxon>
        <taxon>Lulworthiaceae</taxon>
        <taxon>Zalerion</taxon>
    </lineage>
</organism>
<dbReference type="EMBL" id="JAKWBI020000077">
    <property type="protein sequence ID" value="KAJ2903571.1"/>
    <property type="molecule type" value="Genomic_DNA"/>
</dbReference>
<evidence type="ECO:0000313" key="2">
    <source>
        <dbReference type="EMBL" id="KAJ2903571.1"/>
    </source>
</evidence>
<feature type="region of interest" description="Disordered" evidence="1">
    <location>
        <begin position="1"/>
        <end position="39"/>
    </location>
</feature>
<feature type="compositionally biased region" description="Polar residues" evidence="1">
    <location>
        <begin position="483"/>
        <end position="494"/>
    </location>
</feature>
<feature type="region of interest" description="Disordered" evidence="1">
    <location>
        <begin position="436"/>
        <end position="494"/>
    </location>
</feature>
<comment type="caution">
    <text evidence="2">The sequence shown here is derived from an EMBL/GenBank/DDBJ whole genome shotgun (WGS) entry which is preliminary data.</text>
</comment>
<sequence>MPSQSIEKETHLVLGGRIKKHSSKTVGESQRPKASRASRVDETTWERWHPRLIELYLVYDLHTTQQTLAKEGFQTTDGKPINHRQVRHQIERLGLDKYQKSGDATASRDAHLRRGRKRAEGEKEIPVSTQIELAQFWLALAAEKKAYPLLALHYATCVRNEEGDRATRAAIAQARTSQHPSQKKASRRNLIRQAFQEPTKNCPDYHGIMSRQQDAASISRGHVFSAYHAYTYGRGDDTDEKADKKAEKKTESEAKRAAQALKHLFGPEAEEVEPKFSDKPLGSHLDILSYFGTWYALSAAEQENVIRDSPFSDHKRDQIRGKCLDTQPAIMEMTRGKKRVSTPVVRNCLLWISKAIQEGNIVIPQSLKEVSTDECQAWRDEMELVVAVWYHHLQLKNHSGDGWSDECEEHLSIYPAELIALILRRVMEEVPASRRDGHPFLTLEPDDSVSNRGSPTSGRFLSPAPGNTRGSLSHFTPVPRPNSPNGRHQPSNASCTATIERRERLVVALGQSILNLLNESEKTLWERLLDWFVDMNRLDTLTHEDCQFKQEMVDAIDDWVKQEVKRQVPSSMASAPLTPVFASSPPPNQPTGPLRGTSRLSDMSDDELWSRDEILLISKSDQGDDTNTDEYEMDIDEKEDVNYAFTWD</sequence>